<organism evidence="1 2">
    <name type="scientific">Nesidiocoris tenuis</name>
    <dbReference type="NCBI Taxonomy" id="355587"/>
    <lineage>
        <taxon>Eukaryota</taxon>
        <taxon>Metazoa</taxon>
        <taxon>Ecdysozoa</taxon>
        <taxon>Arthropoda</taxon>
        <taxon>Hexapoda</taxon>
        <taxon>Insecta</taxon>
        <taxon>Pterygota</taxon>
        <taxon>Neoptera</taxon>
        <taxon>Paraneoptera</taxon>
        <taxon>Hemiptera</taxon>
        <taxon>Heteroptera</taxon>
        <taxon>Panheteroptera</taxon>
        <taxon>Cimicomorpha</taxon>
        <taxon>Miridae</taxon>
        <taxon>Dicyphina</taxon>
        <taxon>Nesidiocoris</taxon>
    </lineage>
</organism>
<dbReference type="EMBL" id="CADCXU010033965">
    <property type="protein sequence ID" value="CAB0019472.1"/>
    <property type="molecule type" value="Genomic_DNA"/>
</dbReference>
<reference evidence="1 2" key="1">
    <citation type="submission" date="2020-02" db="EMBL/GenBank/DDBJ databases">
        <authorList>
            <person name="Ferguson B K."/>
        </authorList>
    </citation>
    <scope>NUCLEOTIDE SEQUENCE [LARGE SCALE GENOMIC DNA]</scope>
</reference>
<sequence>MGRVCSIFGDKGGQELSAIQQQQLDDLSKRFPLLGLMMGRAPGPSANQFSTAPLIVPIILPLPNVDGRDGFFDEFFDKFDKFVCKDKHKDPIHNSHGHYEVRIS</sequence>
<accession>A0A6H5HMD4</accession>
<evidence type="ECO:0000313" key="2">
    <source>
        <dbReference type="Proteomes" id="UP000479000"/>
    </source>
</evidence>
<protein>
    <submittedName>
        <fullName evidence="1">Uncharacterized protein</fullName>
    </submittedName>
</protein>
<gene>
    <name evidence="1" type="ORF">NTEN_LOCUS23184</name>
</gene>
<keyword evidence="2" id="KW-1185">Reference proteome</keyword>
<name>A0A6H5HMD4_9HEMI</name>
<evidence type="ECO:0000313" key="1">
    <source>
        <dbReference type="EMBL" id="CAB0019472.1"/>
    </source>
</evidence>
<dbReference type="AlphaFoldDB" id="A0A6H5HMD4"/>
<dbReference type="Proteomes" id="UP000479000">
    <property type="component" value="Unassembled WGS sequence"/>
</dbReference>
<proteinExistence type="predicted"/>